<dbReference type="AlphaFoldDB" id="A0A1H1BZP3"/>
<protein>
    <recommendedName>
        <fullName evidence="3">DUF4025 domain-containing protein</fullName>
    </recommendedName>
</protein>
<dbReference type="RefSeq" id="WP_092492821.1">
    <property type="nucleotide sequence ID" value="NZ_FNKD01000002.1"/>
</dbReference>
<keyword evidence="2" id="KW-1185">Reference proteome</keyword>
<dbReference type="STRING" id="553311.SAMN05216231_1997"/>
<evidence type="ECO:0008006" key="3">
    <source>
        <dbReference type="Google" id="ProtNLM"/>
    </source>
</evidence>
<proteinExistence type="predicted"/>
<reference evidence="1 2" key="1">
    <citation type="submission" date="2016-10" db="EMBL/GenBank/DDBJ databases">
        <authorList>
            <person name="de Groot N.N."/>
        </authorList>
    </citation>
    <scope>NUCLEOTIDE SEQUENCE [LARGE SCALE GENOMIC DNA]</scope>
    <source>
        <strain evidence="1 2">CGMCC 1.10449</strain>
    </source>
</reference>
<gene>
    <name evidence="1" type="ORF">SAMN05216231_1997</name>
</gene>
<evidence type="ECO:0000313" key="1">
    <source>
        <dbReference type="EMBL" id="SDQ57361.1"/>
    </source>
</evidence>
<name>A0A1H1BZP3_9BACI</name>
<evidence type="ECO:0000313" key="2">
    <source>
        <dbReference type="Proteomes" id="UP000199444"/>
    </source>
</evidence>
<organism evidence="1 2">
    <name type="scientific">Virgibacillus salinus</name>
    <dbReference type="NCBI Taxonomy" id="553311"/>
    <lineage>
        <taxon>Bacteria</taxon>
        <taxon>Bacillati</taxon>
        <taxon>Bacillota</taxon>
        <taxon>Bacilli</taxon>
        <taxon>Bacillales</taxon>
        <taxon>Bacillaceae</taxon>
        <taxon>Virgibacillus</taxon>
    </lineage>
</organism>
<dbReference type="Proteomes" id="UP000199444">
    <property type="component" value="Unassembled WGS sequence"/>
</dbReference>
<dbReference type="EMBL" id="FNKD01000002">
    <property type="protein sequence ID" value="SDQ57361.1"/>
    <property type="molecule type" value="Genomic_DNA"/>
</dbReference>
<sequence length="70" mass="8093">MKKRNKFEKQIKNVEEETDSPAILNDVIESGFEQYPGQNENQKEDSLLSPLEEAVQHNIDGKTWITTDDE</sequence>
<accession>A0A1H1BZP3</accession>